<comment type="similarity">
    <text evidence="1">Belongs to the AccD/PCCB family.</text>
</comment>
<dbReference type="InterPro" id="IPR011762">
    <property type="entry name" value="COA_CT_N"/>
</dbReference>
<evidence type="ECO:0000313" key="5">
    <source>
        <dbReference type="EMBL" id="TQE93356.1"/>
    </source>
</evidence>
<dbReference type="PROSITE" id="PS50980">
    <property type="entry name" value="COA_CT_NTER"/>
    <property type="match status" value="1"/>
</dbReference>
<dbReference type="InParanoid" id="A0A540V9A2"/>
<feature type="region of interest" description="Disordered" evidence="2">
    <location>
        <begin position="1"/>
        <end position="31"/>
    </location>
</feature>
<keyword evidence="6" id="KW-1185">Reference proteome</keyword>
<dbReference type="FunCoup" id="A0A540V9A2">
    <property type="interactions" value="236"/>
</dbReference>
<protein>
    <submittedName>
        <fullName evidence="5">Acyl-CoA carboxylase subunit beta</fullName>
    </submittedName>
</protein>
<gene>
    <name evidence="5" type="ORF">FKZ61_21875</name>
</gene>
<evidence type="ECO:0000313" key="6">
    <source>
        <dbReference type="Proteomes" id="UP000317371"/>
    </source>
</evidence>
<dbReference type="GO" id="GO:0009317">
    <property type="term" value="C:acetyl-CoA carboxylase complex"/>
    <property type="evidence" value="ECO:0007669"/>
    <property type="project" value="TreeGrafter"/>
</dbReference>
<dbReference type="EMBL" id="VIGC01000042">
    <property type="protein sequence ID" value="TQE93356.1"/>
    <property type="molecule type" value="Genomic_DNA"/>
</dbReference>
<accession>A0A540V9A2</accession>
<dbReference type="InterPro" id="IPR051047">
    <property type="entry name" value="AccD/PCCB"/>
</dbReference>
<feature type="domain" description="CoA carboxyltransferase C-terminal" evidence="4">
    <location>
        <begin position="290"/>
        <end position="525"/>
    </location>
</feature>
<dbReference type="PANTHER" id="PTHR43842:SF2">
    <property type="entry name" value="PROPIONYL-COA CARBOXYLASE BETA CHAIN, MITOCHONDRIAL"/>
    <property type="match status" value="1"/>
</dbReference>
<dbReference type="AlphaFoldDB" id="A0A540V9A2"/>
<evidence type="ECO:0000256" key="1">
    <source>
        <dbReference type="ARBA" id="ARBA00006102"/>
    </source>
</evidence>
<dbReference type="PANTHER" id="PTHR43842">
    <property type="entry name" value="PROPIONYL-COA CARBOXYLASE BETA CHAIN"/>
    <property type="match status" value="1"/>
</dbReference>
<feature type="domain" description="CoA carboxyltransferase N-terminal" evidence="3">
    <location>
        <begin position="30"/>
        <end position="286"/>
    </location>
</feature>
<dbReference type="FunFam" id="3.90.226.10:FF:000017">
    <property type="entry name" value="Propionyl-CoA carboxylase subunit beta 5"/>
    <property type="match status" value="1"/>
</dbReference>
<organism evidence="5 6">
    <name type="scientific">Litorilinea aerophila</name>
    <dbReference type="NCBI Taxonomy" id="1204385"/>
    <lineage>
        <taxon>Bacteria</taxon>
        <taxon>Bacillati</taxon>
        <taxon>Chloroflexota</taxon>
        <taxon>Caldilineae</taxon>
        <taxon>Caldilineales</taxon>
        <taxon>Caldilineaceae</taxon>
        <taxon>Litorilinea</taxon>
    </lineage>
</organism>
<dbReference type="Pfam" id="PF01039">
    <property type="entry name" value="Carboxyl_trans"/>
    <property type="match status" value="1"/>
</dbReference>
<dbReference type="Proteomes" id="UP000317371">
    <property type="component" value="Unassembled WGS sequence"/>
</dbReference>
<comment type="caution">
    <text evidence="5">The sequence shown here is derived from an EMBL/GenBank/DDBJ whole genome shotgun (WGS) entry which is preliminary data.</text>
</comment>
<dbReference type="GO" id="GO:0015977">
    <property type="term" value="P:carbon fixation"/>
    <property type="evidence" value="ECO:0007669"/>
    <property type="project" value="UniProtKB-ARBA"/>
</dbReference>
<evidence type="ECO:0000256" key="2">
    <source>
        <dbReference type="SAM" id="MobiDB-lite"/>
    </source>
</evidence>
<dbReference type="GO" id="GO:0004658">
    <property type="term" value="F:propionyl-CoA carboxylase activity"/>
    <property type="evidence" value="ECO:0007669"/>
    <property type="project" value="UniProtKB-ARBA"/>
</dbReference>
<name>A0A540V9A2_9CHLR</name>
<evidence type="ECO:0000259" key="3">
    <source>
        <dbReference type="PROSITE" id="PS50980"/>
    </source>
</evidence>
<dbReference type="InterPro" id="IPR029045">
    <property type="entry name" value="ClpP/crotonase-like_dom_sf"/>
</dbReference>
<dbReference type="FunFam" id="3.90.226.10:FF:000016">
    <property type="entry name" value="Propionyl-CoA carboxylase, beta subunit"/>
    <property type="match status" value="1"/>
</dbReference>
<feature type="compositionally biased region" description="Basic and acidic residues" evidence="2">
    <location>
        <begin position="1"/>
        <end position="10"/>
    </location>
</feature>
<reference evidence="5 6" key="1">
    <citation type="submission" date="2019-06" db="EMBL/GenBank/DDBJ databases">
        <title>Genome sequence of Litorilinea aerophila BAA-2444.</title>
        <authorList>
            <person name="Maclea K.S."/>
            <person name="Maurais E.G."/>
            <person name="Iannazzi L.C."/>
        </authorList>
    </citation>
    <scope>NUCLEOTIDE SEQUENCE [LARGE SCALE GENOMIC DNA]</scope>
    <source>
        <strain evidence="5 6">ATCC BAA-2444</strain>
    </source>
</reference>
<dbReference type="SUPFAM" id="SSF52096">
    <property type="entry name" value="ClpP/crotonase"/>
    <property type="match status" value="2"/>
</dbReference>
<proteinExistence type="inferred from homology"/>
<evidence type="ECO:0000259" key="4">
    <source>
        <dbReference type="PROSITE" id="PS50989"/>
    </source>
</evidence>
<dbReference type="OrthoDB" id="9803706at2"/>
<dbReference type="InterPro" id="IPR011763">
    <property type="entry name" value="COA_CT_C"/>
</dbReference>
<sequence length="543" mass="59488">MRDDLKDDLYGTRPPSSRAERRDSLTQEAINPKIQELRERKAAAKMGGGEERIARQHAKGRMTARERLELLLDKGSFRELDVFVTHNCNDFGLADQKIPGDGVVTGYGTINGRLVFVYSQDFTVFGGSVSRSHAAKICKVMDMAMRNGAPIIGLNDSGGARIQEGVFSLAGYAEIFYRNVIASGVVPQISVIMGPCAGGAVYSPAITDFVIMVKDTSHMFVTGPDVIKTVTHEDVTFEELGGAFVHSTKSGVAHFAAENEEDALFLVQQLVSYLPDNNMEDPQVMASQDDPLRQDPELDTIVPDNPNRPYDMKVIIKHIVDDGQFLEVHEHWAMNIIVGFARLGGRSVGIVAQQPAVLAGVLDVDASQKAARFVRFCDAFNIPLIVLEDVPGFMPGLNQEHGGIIRHGAKLLYAFAEATVPKLTVIVRKAYGGAYCVMNPRHIGADLVLAWPSAEIAVMGPDGAVNVIFRRELAQAEDPVARKNELVEEYRQRFANPYVAASAGFIDNVIEPHETRPRLINALEMLQNKHGSLPPKKHGNIPL</sequence>
<dbReference type="GO" id="GO:0003989">
    <property type="term" value="F:acetyl-CoA carboxylase activity"/>
    <property type="evidence" value="ECO:0007669"/>
    <property type="project" value="UniProtKB-ARBA"/>
</dbReference>
<dbReference type="InterPro" id="IPR034733">
    <property type="entry name" value="AcCoA_carboxyl_beta"/>
</dbReference>
<dbReference type="PROSITE" id="PS50989">
    <property type="entry name" value="COA_CT_CTER"/>
    <property type="match status" value="1"/>
</dbReference>
<dbReference type="Gene3D" id="3.90.226.10">
    <property type="entry name" value="2-enoyl-CoA Hydratase, Chain A, domain 1"/>
    <property type="match status" value="2"/>
</dbReference>